<name>A0A081KG94_9GAMM</name>
<dbReference type="Proteomes" id="UP000027997">
    <property type="component" value="Unassembled WGS sequence"/>
</dbReference>
<gene>
    <name evidence="3" type="primary">rimP</name>
    <name evidence="6" type="ORF">GV64_22845</name>
</gene>
<protein>
    <recommendedName>
        <fullName evidence="3">Ribosome maturation factor RimP</fullName>
    </recommendedName>
</protein>
<dbReference type="Pfam" id="PF02576">
    <property type="entry name" value="RimP_N"/>
    <property type="match status" value="1"/>
</dbReference>
<dbReference type="Gene3D" id="3.30.300.70">
    <property type="entry name" value="RimP-like superfamily, N-terminal"/>
    <property type="match status" value="1"/>
</dbReference>
<proteinExistence type="inferred from homology"/>
<comment type="subcellular location">
    <subcellularLocation>
        <location evidence="3">Cytoplasm</location>
    </subcellularLocation>
</comment>
<organism evidence="6 7">
    <name type="scientific">Endozoicomonas elysicola</name>
    <dbReference type="NCBI Taxonomy" id="305900"/>
    <lineage>
        <taxon>Bacteria</taxon>
        <taxon>Pseudomonadati</taxon>
        <taxon>Pseudomonadota</taxon>
        <taxon>Gammaproteobacteria</taxon>
        <taxon>Oceanospirillales</taxon>
        <taxon>Endozoicomonadaceae</taxon>
        <taxon>Endozoicomonas</taxon>
    </lineage>
</organism>
<dbReference type="GO" id="GO:0006412">
    <property type="term" value="P:translation"/>
    <property type="evidence" value="ECO:0007669"/>
    <property type="project" value="TreeGrafter"/>
</dbReference>
<comment type="similarity">
    <text evidence="3">Belongs to the RimP family.</text>
</comment>
<dbReference type="InterPro" id="IPR036847">
    <property type="entry name" value="RimP_C_sf"/>
</dbReference>
<dbReference type="GO" id="GO:0000028">
    <property type="term" value="P:ribosomal small subunit assembly"/>
    <property type="evidence" value="ECO:0007669"/>
    <property type="project" value="TreeGrafter"/>
</dbReference>
<dbReference type="EMBL" id="JOJP01000001">
    <property type="protein sequence ID" value="KEI73170.1"/>
    <property type="molecule type" value="Genomic_DNA"/>
</dbReference>
<evidence type="ECO:0000256" key="3">
    <source>
        <dbReference type="HAMAP-Rule" id="MF_01077"/>
    </source>
</evidence>
<dbReference type="CDD" id="cd01734">
    <property type="entry name" value="YlxS_C"/>
    <property type="match status" value="1"/>
</dbReference>
<keyword evidence="2 3" id="KW-0690">Ribosome biogenesis</keyword>
<dbReference type="FunFam" id="3.30.300.70:FF:000001">
    <property type="entry name" value="Ribosome maturation factor RimP"/>
    <property type="match status" value="1"/>
</dbReference>
<comment type="function">
    <text evidence="3">Required for maturation of 30S ribosomal subunits.</text>
</comment>
<dbReference type="GO" id="GO:0005829">
    <property type="term" value="C:cytosol"/>
    <property type="evidence" value="ECO:0007669"/>
    <property type="project" value="TreeGrafter"/>
</dbReference>
<comment type="caution">
    <text evidence="6">The sequence shown here is derived from an EMBL/GenBank/DDBJ whole genome shotgun (WGS) entry which is preliminary data.</text>
</comment>
<reference evidence="6 7" key="1">
    <citation type="submission" date="2014-06" db="EMBL/GenBank/DDBJ databases">
        <title>Whole Genome Sequences of Three Symbiotic Endozoicomonas Bacteria.</title>
        <authorList>
            <person name="Neave M.J."/>
            <person name="Apprill A."/>
            <person name="Voolstra C.R."/>
        </authorList>
    </citation>
    <scope>NUCLEOTIDE SEQUENCE [LARGE SCALE GENOMIC DNA]</scope>
    <source>
        <strain evidence="6 7">DSM 22380</strain>
    </source>
</reference>
<dbReference type="PANTHER" id="PTHR33867">
    <property type="entry name" value="RIBOSOME MATURATION FACTOR RIMP"/>
    <property type="match status" value="1"/>
</dbReference>
<sequence length="152" mass="17261">MAGKQSQLEALIEPIVESLDYRLWGIEFVSRGRNSLLRVFIDAENGIALDDCEKVSRQVSAVMDVEDPIADEYTLEVSSPGLDRPLFRLEQYEMMAGHMVSLRLRVPFEGRRKYRGIIKGIEDQDVVIEADGHELLLPVESIEKAQVIPQFD</sequence>
<dbReference type="AlphaFoldDB" id="A0A081KG94"/>
<evidence type="ECO:0000259" key="4">
    <source>
        <dbReference type="Pfam" id="PF02576"/>
    </source>
</evidence>
<accession>A0A081KG94</accession>
<evidence type="ECO:0000313" key="7">
    <source>
        <dbReference type="Proteomes" id="UP000027997"/>
    </source>
</evidence>
<dbReference type="InterPro" id="IPR035956">
    <property type="entry name" value="RimP_N_sf"/>
</dbReference>
<dbReference type="SUPFAM" id="SSF75420">
    <property type="entry name" value="YhbC-like, N-terminal domain"/>
    <property type="match status" value="1"/>
</dbReference>
<keyword evidence="7" id="KW-1185">Reference proteome</keyword>
<evidence type="ECO:0000256" key="1">
    <source>
        <dbReference type="ARBA" id="ARBA00022490"/>
    </source>
</evidence>
<dbReference type="Gene3D" id="2.30.30.180">
    <property type="entry name" value="Ribosome maturation factor RimP, C-terminal domain"/>
    <property type="match status" value="1"/>
</dbReference>
<dbReference type="SUPFAM" id="SSF74942">
    <property type="entry name" value="YhbC-like, C-terminal domain"/>
    <property type="match status" value="1"/>
</dbReference>
<dbReference type="InterPro" id="IPR028989">
    <property type="entry name" value="RimP_N"/>
</dbReference>
<feature type="domain" description="Ribosome maturation factor RimP C-terminal" evidence="5">
    <location>
        <begin position="86"/>
        <end position="151"/>
    </location>
</feature>
<dbReference type="HAMAP" id="MF_01077">
    <property type="entry name" value="RimP"/>
    <property type="match status" value="1"/>
</dbReference>
<dbReference type="PANTHER" id="PTHR33867:SF1">
    <property type="entry name" value="RIBOSOME MATURATION FACTOR RIMP"/>
    <property type="match status" value="1"/>
</dbReference>
<dbReference type="RefSeq" id="WP_020582371.1">
    <property type="nucleotide sequence ID" value="NZ_JOJP01000001.1"/>
</dbReference>
<dbReference type="InterPro" id="IPR028998">
    <property type="entry name" value="RimP_C"/>
</dbReference>
<dbReference type="eggNOG" id="COG0779">
    <property type="taxonomic scope" value="Bacteria"/>
</dbReference>
<dbReference type="Pfam" id="PF17384">
    <property type="entry name" value="DUF150_C"/>
    <property type="match status" value="1"/>
</dbReference>
<keyword evidence="1 3" id="KW-0963">Cytoplasm</keyword>
<evidence type="ECO:0000259" key="5">
    <source>
        <dbReference type="Pfam" id="PF17384"/>
    </source>
</evidence>
<dbReference type="STRING" id="305900.GV64_22845"/>
<dbReference type="InterPro" id="IPR003728">
    <property type="entry name" value="Ribosome_maturation_RimP"/>
</dbReference>
<dbReference type="NCBIfam" id="NF000927">
    <property type="entry name" value="PRK00092.1-1"/>
    <property type="match status" value="1"/>
</dbReference>
<evidence type="ECO:0000313" key="6">
    <source>
        <dbReference type="EMBL" id="KEI73170.1"/>
    </source>
</evidence>
<evidence type="ECO:0000256" key="2">
    <source>
        <dbReference type="ARBA" id="ARBA00022517"/>
    </source>
</evidence>
<feature type="domain" description="Ribosome maturation factor RimP N-terminal" evidence="4">
    <location>
        <begin position="11"/>
        <end position="83"/>
    </location>
</feature>